<feature type="transmembrane region" description="Helical" evidence="6">
    <location>
        <begin position="18"/>
        <end position="38"/>
    </location>
</feature>
<keyword evidence="5 6" id="KW-0472">Membrane</keyword>
<evidence type="ECO:0000256" key="5">
    <source>
        <dbReference type="ARBA" id="ARBA00023136"/>
    </source>
</evidence>
<comment type="subcellular location">
    <subcellularLocation>
        <location evidence="1 6">Cell membrane</location>
        <topology evidence="1 6">Multi-pass membrane protein</topology>
    </subcellularLocation>
</comment>
<feature type="transmembrane region" description="Helical" evidence="6">
    <location>
        <begin position="58"/>
        <end position="76"/>
    </location>
</feature>
<feature type="transmembrane region" description="Helical" evidence="6">
    <location>
        <begin position="106"/>
        <end position="134"/>
    </location>
</feature>
<keyword evidence="3 6" id="KW-0812">Transmembrane</keyword>
<dbReference type="PANTHER" id="PTHR46795:SF3">
    <property type="entry name" value="ABC TRANSPORTER PERMEASE"/>
    <property type="match status" value="1"/>
</dbReference>
<organism evidence="8 9">
    <name type="scientific">Clostridium aestuarii</name>
    <dbReference type="NCBI Taxonomy" id="338193"/>
    <lineage>
        <taxon>Bacteria</taxon>
        <taxon>Bacillati</taxon>
        <taxon>Bacillota</taxon>
        <taxon>Clostridia</taxon>
        <taxon>Eubacteriales</taxon>
        <taxon>Clostridiaceae</taxon>
        <taxon>Clostridium</taxon>
    </lineage>
</organism>
<dbReference type="InterPro" id="IPR052536">
    <property type="entry name" value="ABC-4_Integral_Memb_Prot"/>
</dbReference>
<keyword evidence="2 6" id="KW-1003">Cell membrane</keyword>
<proteinExistence type="inferred from homology"/>
<dbReference type="PIRSF" id="PIRSF018968">
    <property type="entry name" value="ABC_permease_BceB"/>
    <property type="match status" value="1"/>
</dbReference>
<dbReference type="InterPro" id="IPR003838">
    <property type="entry name" value="ABC3_permease_C"/>
</dbReference>
<feature type="transmembrane region" description="Helical" evidence="6">
    <location>
        <begin position="530"/>
        <end position="552"/>
    </location>
</feature>
<feature type="domain" description="ABC3 transporter permease C-terminal" evidence="7">
    <location>
        <begin position="61"/>
        <end position="170"/>
    </location>
</feature>
<dbReference type="Proteomes" id="UP001078443">
    <property type="component" value="Unassembled WGS sequence"/>
</dbReference>
<evidence type="ECO:0000313" key="9">
    <source>
        <dbReference type="Proteomes" id="UP001078443"/>
    </source>
</evidence>
<dbReference type="PANTHER" id="PTHR46795">
    <property type="entry name" value="ABC TRANSPORTER PERMEASE-RELATED-RELATED"/>
    <property type="match status" value="1"/>
</dbReference>
<sequence>MNLFNIAARNVKRNFYNYFVYFVSMIFSIMIYFTFVSIQYNEQVLQLAQVKERIGSGFKAASIVIAIFAAIFIWYSNSFFTKKRKKEIGLYSLLGVKKKQIGRMLFYENIVMGILALGAGIILGTLLSKVFVMLLVKLMGFSLPIKFTIIPKAIINTFITFFILFFITSVHGYTIIYRFKLIDLFKAEKSGEKEPKTSVVAAVFSVILIVGGYTLYLKAFELKLNFLYVILATLILVVIGTYIFFSYFTVFVIKMAKKNKKKYYNGINMIGTSQLLYRIKSSARTLATIAVLSATTLTAMGIATSQYYDFYTKQEARYPFSYVIKMNNDNLAKKVEAVMDKYPKNKVVNSIDIEFLNLECKIPNVSKLRKDVEYRKVSTYIISERQYNEIAKVRGIKDKISLNTSNECVLFDEWYMGKFDESYKDKTVEIDTNNENQKFKIVDFKPYSLTNRYMTFETLVVKDEIYDKYYNDSKIYKVKAYINDNKKDAEELTKELRNLVSKEYLEDEELFGKFSSYYDSYKGNLIESGLIIFVAGFLGLVFLMATGSIIFFKQLSEANDDKERYILLKKIGVNKKEIKVSISKQIFFVFITPLILGIVHSCVAVSIIGDALNLNLTVPIGISVGAYTLIYMIYYMLTVNAYSKIVNSNL</sequence>
<gene>
    <name evidence="8" type="ORF">OW763_15885</name>
</gene>
<evidence type="ECO:0000259" key="7">
    <source>
        <dbReference type="Pfam" id="PF02687"/>
    </source>
</evidence>
<accession>A0ABT4D3J1</accession>
<reference evidence="8" key="1">
    <citation type="submission" date="2022-12" db="EMBL/GenBank/DDBJ databases">
        <authorList>
            <person name="Wang J."/>
        </authorList>
    </citation>
    <scope>NUCLEOTIDE SEQUENCE</scope>
    <source>
        <strain evidence="8">HY-45-18</strain>
    </source>
</reference>
<evidence type="ECO:0000256" key="4">
    <source>
        <dbReference type="ARBA" id="ARBA00022989"/>
    </source>
</evidence>
<dbReference type="EMBL" id="JAPQER010000011">
    <property type="protein sequence ID" value="MCY6485801.1"/>
    <property type="molecule type" value="Genomic_DNA"/>
</dbReference>
<protein>
    <submittedName>
        <fullName evidence="8">ABC transporter permease</fullName>
    </submittedName>
</protein>
<feature type="transmembrane region" description="Helical" evidence="6">
    <location>
        <begin position="197"/>
        <end position="216"/>
    </location>
</feature>
<comment type="similarity">
    <text evidence="6">Belongs to the ABC-4 integral membrane protein family.</text>
</comment>
<dbReference type="Pfam" id="PF02687">
    <property type="entry name" value="FtsX"/>
    <property type="match status" value="2"/>
</dbReference>
<feature type="domain" description="ABC3 transporter permease C-terminal" evidence="7">
    <location>
        <begin position="537"/>
        <end position="644"/>
    </location>
</feature>
<keyword evidence="6" id="KW-0813">Transport</keyword>
<name>A0ABT4D3J1_9CLOT</name>
<keyword evidence="9" id="KW-1185">Reference proteome</keyword>
<evidence type="ECO:0000256" key="3">
    <source>
        <dbReference type="ARBA" id="ARBA00022692"/>
    </source>
</evidence>
<evidence type="ECO:0000256" key="1">
    <source>
        <dbReference type="ARBA" id="ARBA00004651"/>
    </source>
</evidence>
<keyword evidence="4 6" id="KW-1133">Transmembrane helix</keyword>
<feature type="transmembrane region" description="Helical" evidence="6">
    <location>
        <begin position="154"/>
        <end position="176"/>
    </location>
</feature>
<dbReference type="RefSeq" id="WP_268042465.1">
    <property type="nucleotide sequence ID" value="NZ_JAPQER010000011.1"/>
</dbReference>
<feature type="transmembrane region" description="Helical" evidence="6">
    <location>
        <begin position="286"/>
        <end position="308"/>
    </location>
</feature>
<dbReference type="InterPro" id="IPR027022">
    <property type="entry name" value="ABC_permease_BceB-typ"/>
</dbReference>
<feature type="transmembrane region" description="Helical" evidence="6">
    <location>
        <begin position="586"/>
        <end position="608"/>
    </location>
</feature>
<feature type="transmembrane region" description="Helical" evidence="6">
    <location>
        <begin position="228"/>
        <end position="253"/>
    </location>
</feature>
<comment type="caution">
    <text evidence="8">The sequence shown here is derived from an EMBL/GenBank/DDBJ whole genome shotgun (WGS) entry which is preliminary data.</text>
</comment>
<evidence type="ECO:0000256" key="2">
    <source>
        <dbReference type="ARBA" id="ARBA00022475"/>
    </source>
</evidence>
<evidence type="ECO:0000256" key="6">
    <source>
        <dbReference type="PIRNR" id="PIRNR018968"/>
    </source>
</evidence>
<feature type="transmembrane region" description="Helical" evidence="6">
    <location>
        <begin position="614"/>
        <end position="637"/>
    </location>
</feature>
<evidence type="ECO:0000313" key="8">
    <source>
        <dbReference type="EMBL" id="MCY6485801.1"/>
    </source>
</evidence>